<evidence type="ECO:0000259" key="2">
    <source>
        <dbReference type="Pfam" id="PF12680"/>
    </source>
</evidence>
<sequence length="141" mass="14558">MRLSTLAATFVLIAASGSAALAGSAEDLARWRIAAIAGGDLAVVSAAYGPGATLHWVGGPLDGTYSQPGAIREIWSKFFAAQGAQTATIAMAVAAANPKGGTVTADVTFAGKNTVKVRYVLLYRGDRLVDEIWQVNPTATY</sequence>
<dbReference type="RefSeq" id="WP_091438156.1">
    <property type="nucleotide sequence ID" value="NZ_FMTP01000002.1"/>
</dbReference>
<name>A0A1G4RPU1_9HYPH</name>
<dbReference type="Pfam" id="PF12680">
    <property type="entry name" value="SnoaL_2"/>
    <property type="match status" value="1"/>
</dbReference>
<keyword evidence="1" id="KW-0732">Signal</keyword>
<evidence type="ECO:0000256" key="1">
    <source>
        <dbReference type="SAM" id="SignalP"/>
    </source>
</evidence>
<accession>A0A1G4RPU1</accession>
<dbReference type="STRING" id="177413.SAMN05660859_1824"/>
<proteinExistence type="predicted"/>
<dbReference type="Proteomes" id="UP000198889">
    <property type="component" value="Unassembled WGS sequence"/>
</dbReference>
<feature type="signal peptide" evidence="1">
    <location>
        <begin position="1"/>
        <end position="22"/>
    </location>
</feature>
<reference evidence="4" key="1">
    <citation type="submission" date="2016-10" db="EMBL/GenBank/DDBJ databases">
        <authorList>
            <person name="Varghese N."/>
            <person name="Submissions S."/>
        </authorList>
    </citation>
    <scope>NUCLEOTIDE SEQUENCE [LARGE SCALE GENOMIC DNA]</scope>
    <source>
        <strain evidence="4">CGMCC 1.1761</strain>
    </source>
</reference>
<evidence type="ECO:0000313" key="4">
    <source>
        <dbReference type="Proteomes" id="UP000198889"/>
    </source>
</evidence>
<feature type="domain" description="SnoaL-like" evidence="2">
    <location>
        <begin position="33"/>
        <end position="124"/>
    </location>
</feature>
<dbReference type="Gene3D" id="3.10.450.50">
    <property type="match status" value="1"/>
</dbReference>
<dbReference type="InterPro" id="IPR037401">
    <property type="entry name" value="SnoaL-like"/>
</dbReference>
<organism evidence="3 4">
    <name type="scientific">Ancylobacter rudongensis</name>
    <dbReference type="NCBI Taxonomy" id="177413"/>
    <lineage>
        <taxon>Bacteria</taxon>
        <taxon>Pseudomonadati</taxon>
        <taxon>Pseudomonadota</taxon>
        <taxon>Alphaproteobacteria</taxon>
        <taxon>Hyphomicrobiales</taxon>
        <taxon>Xanthobacteraceae</taxon>
        <taxon>Ancylobacter</taxon>
    </lineage>
</organism>
<dbReference type="SUPFAM" id="SSF54427">
    <property type="entry name" value="NTF2-like"/>
    <property type="match status" value="1"/>
</dbReference>
<gene>
    <name evidence="3" type="ORF">SAMN05660859_1824</name>
</gene>
<protein>
    <recommendedName>
        <fullName evidence="2">SnoaL-like domain-containing protein</fullName>
    </recommendedName>
</protein>
<dbReference type="AlphaFoldDB" id="A0A1G4RPU1"/>
<keyword evidence="4" id="KW-1185">Reference proteome</keyword>
<feature type="chain" id="PRO_5011477326" description="SnoaL-like domain-containing protein" evidence="1">
    <location>
        <begin position="23"/>
        <end position="141"/>
    </location>
</feature>
<evidence type="ECO:0000313" key="3">
    <source>
        <dbReference type="EMBL" id="SCW58868.1"/>
    </source>
</evidence>
<dbReference type="InterPro" id="IPR032710">
    <property type="entry name" value="NTF2-like_dom_sf"/>
</dbReference>
<dbReference type="EMBL" id="FMTP01000002">
    <property type="protein sequence ID" value="SCW58868.1"/>
    <property type="molecule type" value="Genomic_DNA"/>
</dbReference>